<dbReference type="OMA" id="CEIMECI"/>
<evidence type="ECO:0000259" key="20">
    <source>
        <dbReference type="PROSITE" id="PS50011"/>
    </source>
</evidence>
<dbReference type="InterPro" id="IPR008271">
    <property type="entry name" value="Ser/Thr_kinase_AS"/>
</dbReference>
<evidence type="ECO:0000256" key="16">
    <source>
        <dbReference type="ARBA" id="ARBA00023170"/>
    </source>
</evidence>
<keyword evidence="9" id="KW-0732">Signal</keyword>
<evidence type="ECO:0000256" key="7">
    <source>
        <dbReference type="ARBA" id="ARBA00022679"/>
    </source>
</evidence>
<evidence type="ECO:0000256" key="15">
    <source>
        <dbReference type="ARBA" id="ARBA00023136"/>
    </source>
</evidence>
<keyword evidence="12" id="KW-0418">Kinase</keyword>
<keyword evidence="6" id="KW-0433">Leucine-rich repeat</keyword>
<dbReference type="Gramene" id="CDP19836">
    <property type="protein sequence ID" value="CDP19836"/>
    <property type="gene ID" value="GSCOC_T00000113001"/>
</dbReference>
<dbReference type="PANTHER" id="PTHR48055">
    <property type="entry name" value="LEUCINE-RICH REPEAT RECEPTOR PROTEIN KINASE EMS1"/>
    <property type="match status" value="1"/>
</dbReference>
<keyword evidence="5" id="KW-0597">Phosphoprotein</keyword>
<comment type="catalytic activity">
    <reaction evidence="19">
        <text>L-seryl-[protein] + ATP = O-phospho-L-seryl-[protein] + ADP + H(+)</text>
        <dbReference type="Rhea" id="RHEA:17989"/>
        <dbReference type="Rhea" id="RHEA-COMP:9863"/>
        <dbReference type="Rhea" id="RHEA-COMP:11604"/>
        <dbReference type="ChEBI" id="CHEBI:15378"/>
        <dbReference type="ChEBI" id="CHEBI:29999"/>
        <dbReference type="ChEBI" id="CHEBI:30616"/>
        <dbReference type="ChEBI" id="CHEBI:83421"/>
        <dbReference type="ChEBI" id="CHEBI:456216"/>
        <dbReference type="EC" id="2.7.11.1"/>
    </reaction>
</comment>
<reference evidence="22" key="1">
    <citation type="journal article" date="2014" name="Science">
        <title>The coffee genome provides insight into the convergent evolution of caffeine biosynthesis.</title>
        <authorList>
            <person name="Denoeud F."/>
            <person name="Carretero-Paulet L."/>
            <person name="Dereeper A."/>
            <person name="Droc G."/>
            <person name="Guyot R."/>
            <person name="Pietrella M."/>
            <person name="Zheng C."/>
            <person name="Alberti A."/>
            <person name="Anthony F."/>
            <person name="Aprea G."/>
            <person name="Aury J.M."/>
            <person name="Bento P."/>
            <person name="Bernard M."/>
            <person name="Bocs S."/>
            <person name="Campa C."/>
            <person name="Cenci A."/>
            <person name="Combes M.C."/>
            <person name="Crouzillat D."/>
            <person name="Da Silva C."/>
            <person name="Daddiego L."/>
            <person name="De Bellis F."/>
            <person name="Dussert S."/>
            <person name="Garsmeur O."/>
            <person name="Gayraud T."/>
            <person name="Guignon V."/>
            <person name="Jahn K."/>
            <person name="Jamilloux V."/>
            <person name="Joet T."/>
            <person name="Labadie K."/>
            <person name="Lan T."/>
            <person name="Leclercq J."/>
            <person name="Lepelley M."/>
            <person name="Leroy T."/>
            <person name="Li L.T."/>
            <person name="Librado P."/>
            <person name="Lopez L."/>
            <person name="Munoz A."/>
            <person name="Noel B."/>
            <person name="Pallavicini A."/>
            <person name="Perrotta G."/>
            <person name="Poncet V."/>
            <person name="Pot D."/>
            <person name="Priyono X."/>
            <person name="Rigoreau M."/>
            <person name="Rouard M."/>
            <person name="Rozas J."/>
            <person name="Tranchant-Dubreuil C."/>
            <person name="VanBuren R."/>
            <person name="Zhang Q."/>
            <person name="Andrade A.C."/>
            <person name="Argout X."/>
            <person name="Bertrand B."/>
            <person name="de Kochko A."/>
            <person name="Graziosi G."/>
            <person name="Henry R.J."/>
            <person name="Jayarama X."/>
            <person name="Ming R."/>
            <person name="Nagai C."/>
            <person name="Rounsley S."/>
            <person name="Sankoff D."/>
            <person name="Giuliano G."/>
            <person name="Albert V.A."/>
            <person name="Wincker P."/>
            <person name="Lashermes P."/>
        </authorList>
    </citation>
    <scope>NUCLEOTIDE SEQUENCE [LARGE SCALE GENOMIC DNA]</scope>
    <source>
        <strain evidence="22">cv. DH200-94</strain>
    </source>
</reference>
<evidence type="ECO:0000256" key="2">
    <source>
        <dbReference type="ARBA" id="ARBA00012513"/>
    </source>
</evidence>
<evidence type="ECO:0000256" key="19">
    <source>
        <dbReference type="ARBA" id="ARBA00048679"/>
    </source>
</evidence>
<keyword evidence="16" id="KW-0675">Receptor</keyword>
<name>A0A068VGI7_COFCA</name>
<dbReference type="InParanoid" id="A0A068VGI7"/>
<keyword evidence="17" id="KW-0325">Glycoprotein</keyword>
<keyword evidence="8" id="KW-0812">Transmembrane</keyword>
<feature type="domain" description="Protein kinase" evidence="20">
    <location>
        <begin position="1"/>
        <end position="217"/>
    </location>
</feature>
<keyword evidence="15" id="KW-0472">Membrane</keyword>
<evidence type="ECO:0000256" key="8">
    <source>
        <dbReference type="ARBA" id="ARBA00022692"/>
    </source>
</evidence>
<dbReference type="SMART" id="SM00220">
    <property type="entry name" value="S_TKc"/>
    <property type="match status" value="1"/>
</dbReference>
<organism evidence="21 22">
    <name type="scientific">Coffea canephora</name>
    <name type="common">Robusta coffee</name>
    <dbReference type="NCBI Taxonomy" id="49390"/>
    <lineage>
        <taxon>Eukaryota</taxon>
        <taxon>Viridiplantae</taxon>
        <taxon>Streptophyta</taxon>
        <taxon>Embryophyta</taxon>
        <taxon>Tracheophyta</taxon>
        <taxon>Spermatophyta</taxon>
        <taxon>Magnoliopsida</taxon>
        <taxon>eudicotyledons</taxon>
        <taxon>Gunneridae</taxon>
        <taxon>Pentapetalae</taxon>
        <taxon>asterids</taxon>
        <taxon>lamiids</taxon>
        <taxon>Gentianales</taxon>
        <taxon>Rubiaceae</taxon>
        <taxon>Ixoroideae</taxon>
        <taxon>Gardenieae complex</taxon>
        <taxon>Bertiereae - Coffeeae clade</taxon>
        <taxon>Coffeeae</taxon>
        <taxon>Coffea</taxon>
    </lineage>
</organism>
<evidence type="ECO:0000256" key="14">
    <source>
        <dbReference type="ARBA" id="ARBA00022989"/>
    </source>
</evidence>
<evidence type="ECO:0000256" key="11">
    <source>
        <dbReference type="ARBA" id="ARBA00022741"/>
    </source>
</evidence>
<dbReference type="SUPFAM" id="SSF56112">
    <property type="entry name" value="Protein kinase-like (PK-like)"/>
    <property type="match status" value="1"/>
</dbReference>
<dbReference type="PANTHER" id="PTHR48055:SF55">
    <property type="entry name" value="PROTEIN KINASE DOMAIN-CONTAINING PROTEIN"/>
    <property type="match status" value="1"/>
</dbReference>
<dbReference type="EC" id="2.7.11.1" evidence="2"/>
<keyword evidence="7" id="KW-0808">Transferase</keyword>
<sequence length="228" mass="25675">MNKKHVFYTSIDSKGDEFKALAYEFMENGNLDLRLNLSQKLNIAIDVASALQYLHNHCEAEIVHCDLKPCNILLDNDLVARVGDFGLAMLLPEPINRSSEQGTSRTSSTIAMKGTIGYAAPDYGMGLAASILGNVYSYGILLIEMITRRRPTDDMFMNELDLHNYVNRALPEQVCEIMECIISLLKLGLKCSQRMPNDRMHMNEVVRKLHLIKGVFLGVRVPQENLEV</sequence>
<dbReference type="GO" id="GO:0005886">
    <property type="term" value="C:plasma membrane"/>
    <property type="evidence" value="ECO:0007669"/>
    <property type="project" value="UniProtKB-SubCell"/>
</dbReference>
<dbReference type="PROSITE" id="PS50011">
    <property type="entry name" value="PROTEIN_KINASE_DOM"/>
    <property type="match status" value="1"/>
</dbReference>
<evidence type="ECO:0000256" key="18">
    <source>
        <dbReference type="ARBA" id="ARBA00047899"/>
    </source>
</evidence>
<accession>A0A068VGI7</accession>
<protein>
    <recommendedName>
        <fullName evidence="2">non-specific serine/threonine protein kinase</fullName>
        <ecNumber evidence="2">2.7.11.1</ecNumber>
    </recommendedName>
</protein>
<dbReference type="PROSITE" id="PS00108">
    <property type="entry name" value="PROTEIN_KINASE_ST"/>
    <property type="match status" value="1"/>
</dbReference>
<evidence type="ECO:0000256" key="13">
    <source>
        <dbReference type="ARBA" id="ARBA00022840"/>
    </source>
</evidence>
<keyword evidence="14" id="KW-1133">Transmembrane helix</keyword>
<evidence type="ECO:0000313" key="21">
    <source>
        <dbReference type="EMBL" id="CDP19836.1"/>
    </source>
</evidence>
<evidence type="ECO:0000256" key="9">
    <source>
        <dbReference type="ARBA" id="ARBA00022729"/>
    </source>
</evidence>
<dbReference type="GO" id="GO:0004674">
    <property type="term" value="F:protein serine/threonine kinase activity"/>
    <property type="evidence" value="ECO:0007669"/>
    <property type="project" value="UniProtKB-KW"/>
</dbReference>
<dbReference type="GO" id="GO:0005524">
    <property type="term" value="F:ATP binding"/>
    <property type="evidence" value="ECO:0007669"/>
    <property type="project" value="UniProtKB-KW"/>
</dbReference>
<dbReference type="InterPro" id="IPR011009">
    <property type="entry name" value="Kinase-like_dom_sf"/>
</dbReference>
<comment type="subcellular location">
    <subcellularLocation>
        <location evidence="1">Cell membrane</location>
        <topology evidence="1">Single-pass membrane protein</topology>
    </subcellularLocation>
</comment>
<dbReference type="InterPro" id="IPR051564">
    <property type="entry name" value="LRR_receptor-like_kinase"/>
</dbReference>
<comment type="catalytic activity">
    <reaction evidence="18">
        <text>L-threonyl-[protein] + ATP = O-phospho-L-threonyl-[protein] + ADP + H(+)</text>
        <dbReference type="Rhea" id="RHEA:46608"/>
        <dbReference type="Rhea" id="RHEA-COMP:11060"/>
        <dbReference type="Rhea" id="RHEA-COMP:11605"/>
        <dbReference type="ChEBI" id="CHEBI:15378"/>
        <dbReference type="ChEBI" id="CHEBI:30013"/>
        <dbReference type="ChEBI" id="CHEBI:30616"/>
        <dbReference type="ChEBI" id="CHEBI:61977"/>
        <dbReference type="ChEBI" id="CHEBI:456216"/>
        <dbReference type="EC" id="2.7.11.1"/>
    </reaction>
</comment>
<evidence type="ECO:0000256" key="1">
    <source>
        <dbReference type="ARBA" id="ARBA00004162"/>
    </source>
</evidence>
<dbReference type="Proteomes" id="UP000295252">
    <property type="component" value="Unassembled WGS sequence"/>
</dbReference>
<evidence type="ECO:0000256" key="6">
    <source>
        <dbReference type="ARBA" id="ARBA00022614"/>
    </source>
</evidence>
<dbReference type="AlphaFoldDB" id="A0A068VGI7"/>
<gene>
    <name evidence="21" type="ORF">GSCOC_T00000113001</name>
</gene>
<keyword evidence="11" id="KW-0547">Nucleotide-binding</keyword>
<evidence type="ECO:0000256" key="4">
    <source>
        <dbReference type="ARBA" id="ARBA00022527"/>
    </source>
</evidence>
<dbReference type="FunFam" id="1.10.510.10:FF:000358">
    <property type="entry name" value="Putative leucine-rich repeat receptor-like serine/threonine-protein kinase"/>
    <property type="match status" value="1"/>
</dbReference>
<dbReference type="EMBL" id="HG739804">
    <property type="protein sequence ID" value="CDP19836.1"/>
    <property type="molecule type" value="Genomic_DNA"/>
</dbReference>
<evidence type="ECO:0000256" key="17">
    <source>
        <dbReference type="ARBA" id="ARBA00023180"/>
    </source>
</evidence>
<keyword evidence="13" id="KW-0067">ATP-binding</keyword>
<evidence type="ECO:0000256" key="10">
    <source>
        <dbReference type="ARBA" id="ARBA00022737"/>
    </source>
</evidence>
<keyword evidence="4" id="KW-0723">Serine/threonine-protein kinase</keyword>
<proteinExistence type="predicted"/>
<evidence type="ECO:0000256" key="5">
    <source>
        <dbReference type="ARBA" id="ARBA00022553"/>
    </source>
</evidence>
<dbReference type="OrthoDB" id="1103805at2759"/>
<dbReference type="STRING" id="49390.A0A068VGI7"/>
<evidence type="ECO:0000313" key="22">
    <source>
        <dbReference type="Proteomes" id="UP000295252"/>
    </source>
</evidence>
<dbReference type="PhylomeDB" id="A0A068VGI7"/>
<keyword evidence="3" id="KW-1003">Cell membrane</keyword>
<dbReference type="Gene3D" id="1.10.510.10">
    <property type="entry name" value="Transferase(Phosphotransferase) domain 1"/>
    <property type="match status" value="1"/>
</dbReference>
<dbReference type="InterPro" id="IPR000719">
    <property type="entry name" value="Prot_kinase_dom"/>
</dbReference>
<evidence type="ECO:0000256" key="3">
    <source>
        <dbReference type="ARBA" id="ARBA00022475"/>
    </source>
</evidence>
<dbReference type="Pfam" id="PF00069">
    <property type="entry name" value="Pkinase"/>
    <property type="match status" value="1"/>
</dbReference>
<keyword evidence="22" id="KW-1185">Reference proteome</keyword>
<keyword evidence="10" id="KW-0677">Repeat</keyword>
<evidence type="ECO:0000256" key="12">
    <source>
        <dbReference type="ARBA" id="ARBA00022777"/>
    </source>
</evidence>